<protein>
    <submittedName>
        <fullName evidence="2">ATP synthase protein I</fullName>
    </submittedName>
</protein>
<evidence type="ECO:0000256" key="1">
    <source>
        <dbReference type="SAM" id="Phobius"/>
    </source>
</evidence>
<feature type="transmembrane region" description="Helical" evidence="1">
    <location>
        <begin position="68"/>
        <end position="90"/>
    </location>
</feature>
<dbReference type="Proteomes" id="UP000054921">
    <property type="component" value="Unassembled WGS sequence"/>
</dbReference>
<dbReference type="RefSeq" id="WP_058387675.1">
    <property type="nucleotide sequence ID" value="NZ_LNXW01000013.1"/>
</dbReference>
<feature type="transmembrane region" description="Helical" evidence="1">
    <location>
        <begin position="31"/>
        <end position="56"/>
    </location>
</feature>
<accession>A0A0W0S867</accession>
<keyword evidence="1" id="KW-0812">Transmembrane</keyword>
<organism evidence="2 3">
    <name type="scientific">Legionella cherrii</name>
    <dbReference type="NCBI Taxonomy" id="28084"/>
    <lineage>
        <taxon>Bacteria</taxon>
        <taxon>Pseudomonadati</taxon>
        <taxon>Pseudomonadota</taxon>
        <taxon>Gammaproteobacteria</taxon>
        <taxon>Legionellales</taxon>
        <taxon>Legionellaceae</taxon>
        <taxon>Legionella</taxon>
    </lineage>
</organism>
<dbReference type="Pfam" id="PF09527">
    <property type="entry name" value="ATPase_gene1"/>
    <property type="match status" value="1"/>
</dbReference>
<dbReference type="STRING" id="28084.Lche_1558"/>
<gene>
    <name evidence="2" type="ORF">Lche_1558</name>
</gene>
<comment type="caution">
    <text evidence="2">The sequence shown here is derived from an EMBL/GenBank/DDBJ whole genome shotgun (WGS) entry which is preliminary data.</text>
</comment>
<keyword evidence="1" id="KW-1133">Transmembrane helix</keyword>
<evidence type="ECO:0000313" key="2">
    <source>
        <dbReference type="EMBL" id="KTC79538.1"/>
    </source>
</evidence>
<evidence type="ECO:0000313" key="3">
    <source>
        <dbReference type="Proteomes" id="UP000054921"/>
    </source>
</evidence>
<proteinExistence type="predicted"/>
<keyword evidence="1" id="KW-0472">Membrane</keyword>
<name>A0A0W0S867_9GAMM</name>
<sequence length="92" mass="10262">MTSKNSQNKLRSNVEKSVVKIEKSKKESPTILAQTIFLGTLGILFILPIIIGAYLGVWLDNKLHGYSIAWTINLILIGVFVGALNVYLFIRD</sequence>
<dbReference type="AlphaFoldDB" id="A0A0W0S867"/>
<reference evidence="2 3" key="1">
    <citation type="submission" date="2015-11" db="EMBL/GenBank/DDBJ databases">
        <title>Genomic analysis of 38 Legionella species identifies large and diverse effector repertoires.</title>
        <authorList>
            <person name="Burstein D."/>
            <person name="Amaro F."/>
            <person name="Zusman T."/>
            <person name="Lifshitz Z."/>
            <person name="Cohen O."/>
            <person name="Gilbert J.A."/>
            <person name="Pupko T."/>
            <person name="Shuman H.A."/>
            <person name="Segal G."/>
        </authorList>
    </citation>
    <scope>NUCLEOTIDE SEQUENCE [LARGE SCALE GENOMIC DNA]</scope>
    <source>
        <strain evidence="2 3">ORW</strain>
    </source>
</reference>
<dbReference type="OrthoDB" id="9157352at2"/>
<dbReference type="InterPro" id="IPR032820">
    <property type="entry name" value="ATPase_put"/>
</dbReference>
<dbReference type="EMBL" id="LNXW01000013">
    <property type="protein sequence ID" value="KTC79538.1"/>
    <property type="molecule type" value="Genomic_DNA"/>
</dbReference>
<dbReference type="PATRIC" id="fig|28084.5.peg.1691"/>